<dbReference type="GeneID" id="36321172"/>
<proteinExistence type="inferred from homology"/>
<evidence type="ECO:0000313" key="3">
    <source>
        <dbReference type="Proteomes" id="UP000034350"/>
    </source>
</evidence>
<accession>A0A0F9WCB0</accession>
<dbReference type="GO" id="GO:0045721">
    <property type="term" value="P:negative regulation of gluconeogenesis"/>
    <property type="evidence" value="ECO:0007669"/>
    <property type="project" value="TreeGrafter"/>
</dbReference>
<dbReference type="GO" id="GO:0043161">
    <property type="term" value="P:proteasome-mediated ubiquitin-dependent protein catabolic process"/>
    <property type="evidence" value="ECO:0007669"/>
    <property type="project" value="TreeGrafter"/>
</dbReference>
<dbReference type="AlphaFoldDB" id="A0A0F9WCB0"/>
<organism evidence="2 3">
    <name type="scientific">Vairimorpha ceranae</name>
    <dbReference type="NCBI Taxonomy" id="40302"/>
    <lineage>
        <taxon>Eukaryota</taxon>
        <taxon>Fungi</taxon>
        <taxon>Fungi incertae sedis</taxon>
        <taxon>Microsporidia</taxon>
        <taxon>Nosematidae</taxon>
        <taxon>Vairimorpha</taxon>
    </lineage>
</organism>
<dbReference type="OMA" id="ASIDGHY"/>
<comment type="caution">
    <text evidence="2">The sequence shown here is derived from an EMBL/GenBank/DDBJ whole genome shotgun (WGS) entry which is preliminary data.</text>
</comment>
<dbReference type="GO" id="GO:0005773">
    <property type="term" value="C:vacuole"/>
    <property type="evidence" value="ECO:0007669"/>
    <property type="project" value="GOC"/>
</dbReference>
<dbReference type="GO" id="GO:0007039">
    <property type="term" value="P:protein catabolic process in the vacuole"/>
    <property type="evidence" value="ECO:0007669"/>
    <property type="project" value="TreeGrafter"/>
</dbReference>
<sequence length="167" mass="19668">MIFENGSKYVGEQLSIDNSFCIEMKIDNINYVEEVLCGTFKIYNSDKTYIKLSTYFEALIIGNLHPFYTEETGEDKEYWKRLPGYSDSYSFKYSNYIYLKMKELFILPDASYNTSDASIDGCYYCCYCKNLDCFIGHYLYKNENRNLSQEILLERINERTKGVACFV</sequence>
<dbReference type="VEuPathDB" id="MicrosporidiaDB:NCER_101488"/>
<dbReference type="EMBL" id="JPQZ01000067">
    <property type="protein sequence ID" value="KKO74475.1"/>
    <property type="molecule type" value="Genomic_DNA"/>
</dbReference>
<dbReference type="GO" id="GO:0034657">
    <property type="term" value="C:GID complex"/>
    <property type="evidence" value="ECO:0007669"/>
    <property type="project" value="TreeGrafter"/>
</dbReference>
<keyword evidence="3" id="KW-1185">Reference proteome</keyword>
<evidence type="ECO:0000256" key="1">
    <source>
        <dbReference type="ARBA" id="ARBA00061469"/>
    </source>
</evidence>
<evidence type="ECO:0000313" key="2">
    <source>
        <dbReference type="EMBL" id="KKO74475.1"/>
    </source>
</evidence>
<dbReference type="Pfam" id="PF09783">
    <property type="entry name" value="Vac_ImportDeg"/>
    <property type="match status" value="1"/>
</dbReference>
<name>A0A0F9WCB0_9MICR</name>
<dbReference type="VEuPathDB" id="MicrosporidiaDB:AAJ76_670007497"/>
<dbReference type="PANTHER" id="PTHR14534">
    <property type="entry name" value="VACUOLAR IMPORT AND DEGRADATION PROTEIN 24"/>
    <property type="match status" value="1"/>
</dbReference>
<dbReference type="Proteomes" id="UP000034350">
    <property type="component" value="Unassembled WGS sequence"/>
</dbReference>
<protein>
    <submittedName>
        <fullName evidence="2">Vacuolar import and degradation protein</fullName>
    </submittedName>
</protein>
<dbReference type="RefSeq" id="XP_024330217.1">
    <property type="nucleotide sequence ID" value="XM_024476220.1"/>
</dbReference>
<reference evidence="2 3" key="1">
    <citation type="journal article" date="2015" name="Environ. Microbiol.">
        <title>Genome analyses suggest the presence of polyploidy and recent human-driven expansions in eight global populations of the honeybee pathogen Nosema ceranae.</title>
        <authorList>
            <person name="Pelin A."/>
            <person name="Selman M."/>
            <person name="Aris-Brosou S."/>
            <person name="Farinelli L."/>
            <person name="Corradi N."/>
        </authorList>
    </citation>
    <scope>NUCLEOTIDE SEQUENCE [LARGE SCALE GENOMIC DNA]</scope>
    <source>
        <strain evidence="2 3">PA08 1199</strain>
    </source>
</reference>
<comment type="similarity">
    <text evidence="1">Belongs to the GID4/VID24 family.</text>
</comment>
<dbReference type="GO" id="GO:0006623">
    <property type="term" value="P:protein targeting to vacuole"/>
    <property type="evidence" value="ECO:0007669"/>
    <property type="project" value="TreeGrafter"/>
</dbReference>
<dbReference type="OrthoDB" id="62at2759"/>
<gene>
    <name evidence="2" type="ORF">AAJ76_670007497</name>
</gene>
<dbReference type="InterPro" id="IPR018618">
    <property type="entry name" value="GID4/10-like"/>
</dbReference>
<dbReference type="PANTHER" id="PTHR14534:SF3">
    <property type="entry name" value="GID COMPLEX SUBUNIT 4 HOMOLOG"/>
    <property type="match status" value="1"/>
</dbReference>
<dbReference type="VEuPathDB" id="MicrosporidiaDB:G9O61_00g015030"/>